<dbReference type="PANTHER" id="PTHR41307">
    <property type="entry name" value="MEMBRANE PROTEIN-RELATED"/>
    <property type="match status" value="1"/>
</dbReference>
<dbReference type="Gene3D" id="1.10.1900.10">
    <property type="entry name" value="c-terminal domain of poly(a) binding protein"/>
    <property type="match status" value="1"/>
</dbReference>
<accession>A0ABW4W3V8</accession>
<dbReference type="SUPFAM" id="SSF158560">
    <property type="entry name" value="BH3980-like"/>
    <property type="match status" value="1"/>
</dbReference>
<keyword evidence="3" id="KW-1185">Reference proteome</keyword>
<evidence type="ECO:0000313" key="2">
    <source>
        <dbReference type="EMBL" id="MFD2046413.1"/>
    </source>
</evidence>
<feature type="transmembrane region" description="Helical" evidence="1">
    <location>
        <begin position="174"/>
        <end position="195"/>
    </location>
</feature>
<reference evidence="3" key="1">
    <citation type="journal article" date="2019" name="Int. J. Syst. Evol. Microbiol.">
        <title>The Global Catalogue of Microorganisms (GCM) 10K type strain sequencing project: providing services to taxonomists for standard genome sequencing and annotation.</title>
        <authorList>
            <consortium name="The Broad Institute Genomics Platform"/>
            <consortium name="The Broad Institute Genome Sequencing Center for Infectious Disease"/>
            <person name="Wu L."/>
            <person name="Ma J."/>
        </authorList>
    </citation>
    <scope>NUCLEOTIDE SEQUENCE [LARGE SCALE GENOMIC DNA]</scope>
    <source>
        <strain evidence="3">R28</strain>
    </source>
</reference>
<keyword evidence="1" id="KW-1133">Transmembrane helix</keyword>
<feature type="transmembrane region" description="Helical" evidence="1">
    <location>
        <begin position="127"/>
        <end position="154"/>
    </location>
</feature>
<evidence type="ECO:0000313" key="3">
    <source>
        <dbReference type="Proteomes" id="UP001597383"/>
    </source>
</evidence>
<name>A0ABW4W3V8_9BACI</name>
<dbReference type="Proteomes" id="UP001597383">
    <property type="component" value="Unassembled WGS sequence"/>
</dbReference>
<feature type="transmembrane region" description="Helical" evidence="1">
    <location>
        <begin position="97"/>
        <end position="121"/>
    </location>
</feature>
<protein>
    <submittedName>
        <fullName evidence="2">DUF1129 family protein</fullName>
    </submittedName>
</protein>
<dbReference type="Pfam" id="PF06570">
    <property type="entry name" value="DUF1129"/>
    <property type="match status" value="1"/>
</dbReference>
<dbReference type="InterPro" id="IPR009214">
    <property type="entry name" value="DUF1129"/>
</dbReference>
<dbReference type="RefSeq" id="WP_377558389.1">
    <property type="nucleotide sequence ID" value="NZ_JBHUHQ010000036.1"/>
</dbReference>
<dbReference type="EMBL" id="JBHUHQ010000036">
    <property type="protein sequence ID" value="MFD2046413.1"/>
    <property type="molecule type" value="Genomic_DNA"/>
</dbReference>
<keyword evidence="1" id="KW-0472">Membrane</keyword>
<keyword evidence="1" id="KW-0812">Transmembrane</keyword>
<evidence type="ECO:0000256" key="1">
    <source>
        <dbReference type="SAM" id="Phobius"/>
    </source>
</evidence>
<organism evidence="2 3">
    <name type="scientific">Ornithinibacillus salinisoli</name>
    <dbReference type="NCBI Taxonomy" id="1848459"/>
    <lineage>
        <taxon>Bacteria</taxon>
        <taxon>Bacillati</taxon>
        <taxon>Bacillota</taxon>
        <taxon>Bacilli</taxon>
        <taxon>Bacillales</taxon>
        <taxon>Bacillaceae</taxon>
        <taxon>Ornithinibacillus</taxon>
    </lineage>
</organism>
<gene>
    <name evidence="2" type="ORF">ACFSJF_19260</name>
</gene>
<sequence length="230" mass="26802">MNSKEIIQLNNEKRELLTEENHKIYEDMLVYIRLNSDKSEQQTEEVLLELLDHLLQAQNEGKSASDIFGTDFKAYCNDIITEIPGEKTSKKAIALTYFGINFLAMFSLTYGILGFVFYHVFDLGSDLFSFSLGSGILIIVIDLCALYVFIQILLRWLKKSIFNQKQSKKWVEFVQLWFFCTFYIGIFVLISYFMPEFGAKLHVPIIVFAWIGVILYLTSFILNKKYRITK</sequence>
<feature type="transmembrane region" description="Helical" evidence="1">
    <location>
        <begin position="201"/>
        <end position="222"/>
    </location>
</feature>
<dbReference type="PANTHER" id="PTHR41307:SF1">
    <property type="entry name" value="MEMBRANE PROTEIN"/>
    <property type="match status" value="1"/>
</dbReference>
<comment type="caution">
    <text evidence="2">The sequence shown here is derived from an EMBL/GenBank/DDBJ whole genome shotgun (WGS) entry which is preliminary data.</text>
</comment>
<proteinExistence type="predicted"/>